<sequence length="329" mass="36893">MIVILNSLDLSVVSDIARGLADRYDAGAFVDIHRLGTQSGLDGASVTPCDEIGKLVASAKQRDRAHVVIKETFETPEALKRLRVCLSAYDNEIYAFRLRFTAETFERVCADLDPASGSVVSAAYAQWLEAQEAGACSGDMGYEMLIRSADPTATIVAIWNDIHAPVELVPYQEQWPEMFLREQAQILAALHPQPLSVEHIGSTAIPHMPAKPIIDILVSLDRLEDASRCISPLRALGYAFIDYPQNTDRRFFRKGTPRSHHLHLVEQGSASERDHLDFRDAILANDVLRQEYLQLKSEAMHQHKDRRALYGERKGDFIRHALATYRGEE</sequence>
<evidence type="ECO:0000313" key="2">
    <source>
        <dbReference type="Proteomes" id="UP000649604"/>
    </source>
</evidence>
<evidence type="ECO:0000313" key="1">
    <source>
        <dbReference type="EMBL" id="MBD3324567.1"/>
    </source>
</evidence>
<proteinExistence type="predicted"/>
<dbReference type="PANTHER" id="PTHR34822:SF1">
    <property type="entry name" value="GRPB FAMILY PROTEIN"/>
    <property type="match status" value="1"/>
</dbReference>
<reference evidence="1" key="1">
    <citation type="submission" date="2019-11" db="EMBL/GenBank/DDBJ databases">
        <title>Microbial mats filling the niche in hypersaline microbial mats.</title>
        <authorList>
            <person name="Wong H.L."/>
            <person name="Macleod F.I."/>
            <person name="White R.A. III"/>
            <person name="Burns B.P."/>
        </authorList>
    </citation>
    <scope>NUCLEOTIDE SEQUENCE</scope>
    <source>
        <strain evidence="1">Rbin_158</strain>
    </source>
</reference>
<dbReference type="PANTHER" id="PTHR34822">
    <property type="entry name" value="GRPB DOMAIN PROTEIN (AFU_ORTHOLOGUE AFUA_1G01530)"/>
    <property type="match status" value="1"/>
</dbReference>
<dbReference type="Gene3D" id="3.30.460.10">
    <property type="entry name" value="Beta Polymerase, domain 2"/>
    <property type="match status" value="1"/>
</dbReference>
<dbReference type="SUPFAM" id="SSF81301">
    <property type="entry name" value="Nucleotidyltransferase"/>
    <property type="match status" value="1"/>
</dbReference>
<dbReference type="EMBL" id="WJJP01000261">
    <property type="protein sequence ID" value="MBD3324567.1"/>
    <property type="molecule type" value="Genomic_DNA"/>
</dbReference>
<name>A0A9D5Q5T0_9BACT</name>
<protein>
    <recommendedName>
        <fullName evidence="3">Dephospho-CoA kinase</fullName>
    </recommendedName>
</protein>
<comment type="caution">
    <text evidence="1">The sequence shown here is derived from an EMBL/GenBank/DDBJ whole genome shotgun (WGS) entry which is preliminary data.</text>
</comment>
<gene>
    <name evidence="1" type="ORF">GF339_08275</name>
</gene>
<dbReference type="AlphaFoldDB" id="A0A9D5Q5T0"/>
<dbReference type="Pfam" id="PF04229">
    <property type="entry name" value="GrpB"/>
    <property type="match status" value="1"/>
</dbReference>
<organism evidence="1 2">
    <name type="scientific">candidate division KSB3 bacterium</name>
    <dbReference type="NCBI Taxonomy" id="2044937"/>
    <lineage>
        <taxon>Bacteria</taxon>
        <taxon>candidate division KSB3</taxon>
    </lineage>
</organism>
<dbReference type="Proteomes" id="UP000649604">
    <property type="component" value="Unassembled WGS sequence"/>
</dbReference>
<accession>A0A9D5Q5T0</accession>
<evidence type="ECO:0008006" key="3">
    <source>
        <dbReference type="Google" id="ProtNLM"/>
    </source>
</evidence>
<dbReference type="InterPro" id="IPR043519">
    <property type="entry name" value="NT_sf"/>
</dbReference>
<dbReference type="InterPro" id="IPR007344">
    <property type="entry name" value="GrpB/CoaE"/>
</dbReference>